<protein>
    <recommendedName>
        <fullName evidence="3">Putative hydro-lyase EJ913_18065</fullName>
        <ecNumber evidence="3">4.2.1.-</ecNumber>
    </recommendedName>
</protein>
<dbReference type="InterPro" id="IPR038021">
    <property type="entry name" value="Putative_hydro-lyase"/>
</dbReference>
<dbReference type="FunFam" id="3.30.2040.10:FF:000001">
    <property type="entry name" value="D-glutamate cyclase, mitochondrial"/>
    <property type="match status" value="1"/>
</dbReference>
<dbReference type="EC" id="4.2.1.-" evidence="3"/>
<dbReference type="NCBIfam" id="NF003969">
    <property type="entry name" value="PRK05463.1"/>
    <property type="match status" value="1"/>
</dbReference>
<dbReference type="RefSeq" id="WP_127000375.1">
    <property type="nucleotide sequence ID" value="NZ_JBNPXW010000009.1"/>
</dbReference>
<dbReference type="PANTHER" id="PTHR32022">
    <property type="entry name" value="D-GLUTAMATE CYCLASE, MITOCHONDRIAL"/>
    <property type="match status" value="1"/>
</dbReference>
<keyword evidence="2 3" id="KW-0456">Lyase</keyword>
<comment type="similarity">
    <text evidence="1 3">Belongs to the D-glutamate cyclase family.</text>
</comment>
<accession>A0A433J6G3</accession>
<dbReference type="InterPro" id="IPR009906">
    <property type="entry name" value="D-Glu_cyclase"/>
</dbReference>
<evidence type="ECO:0000256" key="2">
    <source>
        <dbReference type="ARBA" id="ARBA00023239"/>
    </source>
</evidence>
<dbReference type="Gene3D" id="3.40.1640.10">
    <property type="entry name" value="PSTPO5379-like"/>
    <property type="match status" value="1"/>
</dbReference>
<dbReference type="SUPFAM" id="SSF160920">
    <property type="entry name" value="PSTPO5379-like"/>
    <property type="match status" value="1"/>
</dbReference>
<dbReference type="AlphaFoldDB" id="A0A433J6G3"/>
<dbReference type="GO" id="GO:0016829">
    <property type="term" value="F:lyase activity"/>
    <property type="evidence" value="ECO:0007669"/>
    <property type="project" value="UniProtKB-KW"/>
</dbReference>
<dbReference type="Pfam" id="PF07286">
    <property type="entry name" value="D-Glu_cyclase"/>
    <property type="match status" value="1"/>
</dbReference>
<proteinExistence type="inferred from homology"/>
<name>A0A433J6G3_9PROT</name>
<dbReference type="InterPro" id="IPR016938">
    <property type="entry name" value="UPF0317"/>
</dbReference>
<dbReference type="PANTHER" id="PTHR32022:SF10">
    <property type="entry name" value="D-GLUTAMATE CYCLASE, MITOCHONDRIAL"/>
    <property type="match status" value="1"/>
</dbReference>
<evidence type="ECO:0000256" key="1">
    <source>
        <dbReference type="ARBA" id="ARBA00007896"/>
    </source>
</evidence>
<keyword evidence="5" id="KW-1185">Reference proteome</keyword>
<organism evidence="4 5">
    <name type="scientific">Azospirillum doebereinerae</name>
    <dbReference type="NCBI Taxonomy" id="92933"/>
    <lineage>
        <taxon>Bacteria</taxon>
        <taxon>Pseudomonadati</taxon>
        <taxon>Pseudomonadota</taxon>
        <taxon>Alphaproteobacteria</taxon>
        <taxon>Rhodospirillales</taxon>
        <taxon>Azospirillaceae</taxon>
        <taxon>Azospirillum</taxon>
    </lineage>
</organism>
<reference evidence="4 5" key="1">
    <citation type="submission" date="2018-12" db="EMBL/GenBank/DDBJ databases">
        <authorList>
            <person name="Yang Y."/>
        </authorList>
    </citation>
    <scope>NUCLEOTIDE SEQUENCE [LARGE SCALE GENOMIC DNA]</scope>
    <source>
        <strain evidence="4 5">GSF71</strain>
    </source>
</reference>
<dbReference type="OrthoDB" id="149585at2"/>
<dbReference type="Proteomes" id="UP000280346">
    <property type="component" value="Unassembled WGS sequence"/>
</dbReference>
<dbReference type="EMBL" id="RZIJ01000014">
    <property type="protein sequence ID" value="RUQ68526.1"/>
    <property type="molecule type" value="Genomic_DNA"/>
</dbReference>
<sequence length="261" mass="27864">MTTPLISAAERQRIRSGAHSGPTAGLAPGHVQANLAILPADWAGDFLRFCQANPKACPVLAVSEVGDQALPTLGRGIDIRTDVPRYRVYRDGVLTEEPTDIAALWRDDFVSFLIGCSFSFEEALLADGVPVRHIALDRNVPMYETGIACVPAGRFSGNMVVSMRPMTPRDAIRAIQITSRFPSVHGAPVHFGDPAAIGIRDIAAPEHGEAVPIEPGEVPVFWACGVTPQVAIRNARPPIAIAHSPGAMLITDLLNTQLSVL</sequence>
<gene>
    <name evidence="4" type="ORF">EJ913_18065</name>
</gene>
<evidence type="ECO:0000256" key="3">
    <source>
        <dbReference type="HAMAP-Rule" id="MF_01830"/>
    </source>
</evidence>
<evidence type="ECO:0000313" key="4">
    <source>
        <dbReference type="EMBL" id="RUQ68526.1"/>
    </source>
</evidence>
<dbReference type="HAMAP" id="MF_01830">
    <property type="entry name" value="Hydro_lyase"/>
    <property type="match status" value="1"/>
</dbReference>
<comment type="caution">
    <text evidence="4">The sequence shown here is derived from an EMBL/GenBank/DDBJ whole genome shotgun (WGS) entry which is preliminary data.</text>
</comment>
<dbReference type="Gene3D" id="3.30.2040.10">
    <property type="entry name" value="PSTPO5379-like domain"/>
    <property type="match status" value="1"/>
</dbReference>
<dbReference type="PIRSF" id="PIRSF029755">
    <property type="entry name" value="UCP029755"/>
    <property type="match status" value="1"/>
</dbReference>
<evidence type="ECO:0000313" key="5">
    <source>
        <dbReference type="Proteomes" id="UP000280346"/>
    </source>
</evidence>